<comment type="caution">
    <text evidence="2">The sequence shown here is derived from an EMBL/GenBank/DDBJ whole genome shotgun (WGS) entry which is preliminary data.</text>
</comment>
<keyword evidence="3" id="KW-1185">Reference proteome</keyword>
<proteinExistence type="predicted"/>
<sequence>MGPTSGGQPPRRRSSIIVFVALLAIGLVMLVGRMLARPDVSVGELIVPVLGGAAMAAAIGFIVLRDRRDRAALPPSRRDSQDQGMPD</sequence>
<evidence type="ECO:0008006" key="4">
    <source>
        <dbReference type="Google" id="ProtNLM"/>
    </source>
</evidence>
<name>A0ABS4SWM1_9PROT</name>
<reference evidence="2 3" key="1">
    <citation type="submission" date="2021-03" db="EMBL/GenBank/DDBJ databases">
        <title>Genomic Encyclopedia of Type Strains, Phase III (KMG-III): the genomes of soil and plant-associated and newly described type strains.</title>
        <authorList>
            <person name="Whitman W."/>
        </authorList>
    </citation>
    <scope>NUCLEOTIDE SEQUENCE [LARGE SCALE GENOMIC DNA]</scope>
    <source>
        <strain evidence="2 3">IMMIB AFH-6</strain>
    </source>
</reference>
<evidence type="ECO:0000313" key="3">
    <source>
        <dbReference type="Proteomes" id="UP000781958"/>
    </source>
</evidence>
<dbReference type="EMBL" id="JAGINP010000037">
    <property type="protein sequence ID" value="MBP2296954.1"/>
    <property type="molecule type" value="Genomic_DNA"/>
</dbReference>
<evidence type="ECO:0000313" key="2">
    <source>
        <dbReference type="EMBL" id="MBP2296954.1"/>
    </source>
</evidence>
<evidence type="ECO:0000256" key="1">
    <source>
        <dbReference type="SAM" id="Phobius"/>
    </source>
</evidence>
<dbReference type="Proteomes" id="UP000781958">
    <property type="component" value="Unassembled WGS sequence"/>
</dbReference>
<keyword evidence="1" id="KW-1133">Transmembrane helix</keyword>
<keyword evidence="1" id="KW-0472">Membrane</keyword>
<gene>
    <name evidence="2" type="ORF">J2851_006773</name>
</gene>
<feature type="transmembrane region" description="Helical" evidence="1">
    <location>
        <begin position="16"/>
        <end position="36"/>
    </location>
</feature>
<accession>A0ABS4SWM1</accession>
<keyword evidence="1" id="KW-0812">Transmembrane</keyword>
<organism evidence="2 3">
    <name type="scientific">Azospirillum rugosum</name>
    <dbReference type="NCBI Taxonomy" id="416170"/>
    <lineage>
        <taxon>Bacteria</taxon>
        <taxon>Pseudomonadati</taxon>
        <taxon>Pseudomonadota</taxon>
        <taxon>Alphaproteobacteria</taxon>
        <taxon>Rhodospirillales</taxon>
        <taxon>Azospirillaceae</taxon>
        <taxon>Azospirillum</taxon>
    </lineage>
</organism>
<feature type="transmembrane region" description="Helical" evidence="1">
    <location>
        <begin position="42"/>
        <end position="64"/>
    </location>
</feature>
<protein>
    <recommendedName>
        <fullName evidence="4">PEP-CTERM protein-sorting domain-containing protein</fullName>
    </recommendedName>
</protein>
<dbReference type="RefSeq" id="WP_209772875.1">
    <property type="nucleotide sequence ID" value="NZ_JAGINP010000037.1"/>
</dbReference>